<keyword evidence="7" id="KW-1185">Reference proteome</keyword>
<dbReference type="PANTHER" id="PTHR12480">
    <property type="entry name" value="ARGININE DEMETHYLASE AND LYSYL-HYDROXYLASE JMJD"/>
    <property type="match status" value="1"/>
</dbReference>
<dbReference type="PROSITE" id="PS51184">
    <property type="entry name" value="JMJC"/>
    <property type="match status" value="1"/>
</dbReference>
<organism evidence="6 7">
    <name type="scientific">Caenorhabditis briggsae</name>
    <dbReference type="NCBI Taxonomy" id="6238"/>
    <lineage>
        <taxon>Eukaryota</taxon>
        <taxon>Metazoa</taxon>
        <taxon>Ecdysozoa</taxon>
        <taxon>Nematoda</taxon>
        <taxon>Chromadorea</taxon>
        <taxon>Rhabditida</taxon>
        <taxon>Rhabditina</taxon>
        <taxon>Rhabditomorpha</taxon>
        <taxon>Rhabditoidea</taxon>
        <taxon>Rhabditidae</taxon>
        <taxon>Peloderinae</taxon>
        <taxon>Caenorhabditis</taxon>
    </lineage>
</organism>
<name>A8WL35_CAEBR</name>
<dbReference type="PROSITE" id="PS51269">
    <property type="entry name" value="COMM"/>
    <property type="match status" value="1"/>
</dbReference>
<feature type="domain" description="COMM" evidence="5">
    <location>
        <begin position="463"/>
        <end position="523"/>
    </location>
</feature>
<dbReference type="Proteomes" id="UP000008549">
    <property type="component" value="Unassembled WGS sequence"/>
</dbReference>
<evidence type="ECO:0000313" key="8">
    <source>
        <dbReference type="WormBase" id="CBG24608"/>
    </source>
</evidence>
<dbReference type="STRING" id="6238.A8WL35"/>
<evidence type="ECO:0000313" key="7">
    <source>
        <dbReference type="Proteomes" id="UP000008549"/>
    </source>
</evidence>
<evidence type="ECO:0000256" key="3">
    <source>
        <dbReference type="ARBA" id="ARBA00082904"/>
    </source>
</evidence>
<evidence type="ECO:0000256" key="2">
    <source>
        <dbReference type="ARBA" id="ARBA00047762"/>
    </source>
</evidence>
<dbReference type="GO" id="GO:0005737">
    <property type="term" value="C:cytoplasm"/>
    <property type="evidence" value="ECO:0000318"/>
    <property type="project" value="GO_Central"/>
</dbReference>
<dbReference type="SMART" id="SM00558">
    <property type="entry name" value="JmjC"/>
    <property type="match status" value="1"/>
</dbReference>
<dbReference type="eggNOG" id="KOG2131">
    <property type="taxonomic scope" value="Eukaryota"/>
</dbReference>
<dbReference type="GO" id="GO:0005634">
    <property type="term" value="C:nucleus"/>
    <property type="evidence" value="ECO:0000318"/>
    <property type="project" value="GO_Central"/>
</dbReference>
<dbReference type="EMBL" id="HE601354">
    <property type="protein sequence ID" value="CAP21180.1"/>
    <property type="molecule type" value="Genomic_DNA"/>
</dbReference>
<dbReference type="Pfam" id="PF02373">
    <property type="entry name" value="JmjC"/>
    <property type="match status" value="1"/>
</dbReference>
<gene>
    <name evidence="8" type="primary">jmjd-4</name>
    <name evidence="6" type="synonym">Cbr-jmjd-4</name>
    <name evidence="8" type="ORF">CBG24608</name>
    <name evidence="6" type="ORF">CBG_24608</name>
</gene>
<dbReference type="PANTHER" id="PTHR12480:SF6">
    <property type="entry name" value="2-OXOGLUTARATE AND IRON-DEPENDENT OXYGENASE JMJD4"/>
    <property type="match status" value="1"/>
</dbReference>
<comment type="similarity">
    <text evidence="1">Belongs to the JMJD6 family.</text>
</comment>
<sequence length="523" mass="60596">MTREIPRIHDQSTPWLKLLVEFGFQNEPFILGSESTSSWLARKEWVLPDGRLNNEYLKKSYGNAIVPTLVNGTSYELTTLTEFLENMGDPNVYLKDWHFQNEFGTSMYTPNPFFSRDFVNCETWTSNNDENPFGDDYRFVYIGAAGSWTKFHADVVCSYSWSANICGRKKWFMMSPGSEEVFKSSSTDSGYVEDIREYQELFEQANVITFIQEPGEIVFVPSNWYHQVHNLEDTISINHNWMNSTNLGLVRDFLSKREEDVRNELSDCVDSFTEEEFEEKVEDILYADARLNKSKFLKLCELVRESRSTRKDDYDCRNHGLEVWKCISSPDCYSSITSICSCSISFCAKCSNFVKQLEYSIVSRFLGLSFFHWAKIIYFKFQMFTESQLSTLYDCATTSTRLPNDFADNEKDLKTIIRYGELFKACHSSNSIDYLQKAEDLTEEEKVELKKTVTQKLANASRSEDDIPWNVNIVIGNSHVAKSLRPIINIKMPSGENFEFDIDSFAQFRQQLAQIVLVVNPQE</sequence>
<evidence type="ECO:0000313" key="6">
    <source>
        <dbReference type="EMBL" id="CAP21180.1"/>
    </source>
</evidence>
<dbReference type="AlphaFoldDB" id="A8WL35"/>
<dbReference type="Gene3D" id="2.60.120.650">
    <property type="entry name" value="Cupin"/>
    <property type="match status" value="1"/>
</dbReference>
<dbReference type="HOGENOM" id="CLU_016785_2_3_1"/>
<dbReference type="OMA" id="WNVNIVI"/>
<reference evidence="6 7" key="1">
    <citation type="journal article" date="2003" name="PLoS Biol.">
        <title>The genome sequence of Caenorhabditis briggsae: a platform for comparative genomics.</title>
        <authorList>
            <person name="Stein L.D."/>
            <person name="Bao Z."/>
            <person name="Blasiar D."/>
            <person name="Blumenthal T."/>
            <person name="Brent M.R."/>
            <person name="Chen N."/>
            <person name="Chinwalla A."/>
            <person name="Clarke L."/>
            <person name="Clee C."/>
            <person name="Coghlan A."/>
            <person name="Coulson A."/>
            <person name="D'Eustachio P."/>
            <person name="Fitch D.H."/>
            <person name="Fulton L.A."/>
            <person name="Fulton R.E."/>
            <person name="Griffiths-Jones S."/>
            <person name="Harris T.W."/>
            <person name="Hillier L.W."/>
            <person name="Kamath R."/>
            <person name="Kuwabara P.E."/>
            <person name="Mardis E.R."/>
            <person name="Marra M.A."/>
            <person name="Miner T.L."/>
            <person name="Minx P."/>
            <person name="Mullikin J.C."/>
            <person name="Plumb R.W."/>
            <person name="Rogers J."/>
            <person name="Schein J.E."/>
            <person name="Sohrmann M."/>
            <person name="Spieth J."/>
            <person name="Stajich J.E."/>
            <person name="Wei C."/>
            <person name="Willey D."/>
            <person name="Wilson R.K."/>
            <person name="Durbin R."/>
            <person name="Waterston R.H."/>
        </authorList>
    </citation>
    <scope>NUCLEOTIDE SEQUENCE [LARGE SCALE GENOMIC DNA]</scope>
    <source>
        <strain evidence="6 7">AF16</strain>
    </source>
</reference>
<dbReference type="InterPro" id="IPR050910">
    <property type="entry name" value="JMJD6_ArgDemeth/LysHydrox"/>
</dbReference>
<dbReference type="RefSeq" id="XP_002641308.1">
    <property type="nucleotide sequence ID" value="XM_002641262.1"/>
</dbReference>
<dbReference type="WormBase" id="CBG24608">
    <property type="protein sequence ID" value="CBP47384"/>
    <property type="gene ID" value="WBGene00042678"/>
    <property type="gene designation" value="Cbr-jmjd-4"/>
</dbReference>
<dbReference type="GeneID" id="8583300"/>
<evidence type="ECO:0000259" key="4">
    <source>
        <dbReference type="PROSITE" id="PS51184"/>
    </source>
</evidence>
<evidence type="ECO:0000259" key="5">
    <source>
        <dbReference type="PROSITE" id="PS51269"/>
    </source>
</evidence>
<dbReference type="GO" id="GO:0045905">
    <property type="term" value="P:positive regulation of translational termination"/>
    <property type="evidence" value="ECO:0000318"/>
    <property type="project" value="GO_Central"/>
</dbReference>
<dbReference type="KEGG" id="cbr:CBG_24608"/>
<proteinExistence type="inferred from homology"/>
<reference evidence="6 7" key="2">
    <citation type="journal article" date="2011" name="PLoS Genet.">
        <title>Caenorhabditis briggsae recombinant inbred line genotypes reveal inter-strain incompatibility and the evolution of recombination.</title>
        <authorList>
            <person name="Ross J.A."/>
            <person name="Koboldt D.C."/>
            <person name="Staisch J.E."/>
            <person name="Chamberlin H.M."/>
            <person name="Gupta B.P."/>
            <person name="Miller R.D."/>
            <person name="Baird S.E."/>
            <person name="Haag E.S."/>
        </authorList>
    </citation>
    <scope>NUCLEOTIDE SEQUENCE [LARGE SCALE GENOMIC DNA]</scope>
    <source>
        <strain evidence="6 7">AF16</strain>
    </source>
</reference>
<dbReference type="SUPFAM" id="SSF51197">
    <property type="entry name" value="Clavaminate synthase-like"/>
    <property type="match status" value="1"/>
</dbReference>
<dbReference type="CTD" id="8583300"/>
<feature type="domain" description="JmjC" evidence="4">
    <location>
        <begin position="98"/>
        <end position="258"/>
    </location>
</feature>
<evidence type="ECO:0000256" key="1">
    <source>
        <dbReference type="ARBA" id="ARBA00038068"/>
    </source>
</evidence>
<dbReference type="InterPro" id="IPR017920">
    <property type="entry name" value="COMM"/>
</dbReference>
<dbReference type="GO" id="GO:0043565">
    <property type="term" value="F:sequence-specific DNA binding"/>
    <property type="evidence" value="ECO:0000318"/>
    <property type="project" value="GO_Central"/>
</dbReference>
<dbReference type="FunCoup" id="A8WL35">
    <property type="interactions" value="2877"/>
</dbReference>
<dbReference type="InParanoid" id="A8WL35"/>
<dbReference type="GO" id="GO:0016706">
    <property type="term" value="F:2-oxoglutarate-dependent dioxygenase activity"/>
    <property type="evidence" value="ECO:0000318"/>
    <property type="project" value="GO_Central"/>
</dbReference>
<protein>
    <recommendedName>
        <fullName evidence="3">Jumonji domain-containing protein 4</fullName>
    </recommendedName>
</protein>
<accession>A8WL35</accession>
<comment type="catalytic activity">
    <reaction evidence="2">
        <text>L-lysyl-[protein] + 2-oxoglutarate + O2 = 4-hydroxy-L-lysyl-[protein] + succinate + CO2</text>
        <dbReference type="Rhea" id="RHEA:57156"/>
        <dbReference type="Rhea" id="RHEA-COMP:9752"/>
        <dbReference type="Rhea" id="RHEA-COMP:15084"/>
        <dbReference type="ChEBI" id="CHEBI:15379"/>
        <dbReference type="ChEBI" id="CHEBI:16526"/>
        <dbReference type="ChEBI" id="CHEBI:16810"/>
        <dbReference type="ChEBI" id="CHEBI:29969"/>
        <dbReference type="ChEBI" id="CHEBI:30031"/>
        <dbReference type="ChEBI" id="CHEBI:141495"/>
    </reaction>
</comment>
<dbReference type="InterPro" id="IPR003347">
    <property type="entry name" value="JmjC_dom"/>
</dbReference>